<keyword evidence="5" id="KW-1185">Reference proteome</keyword>
<evidence type="ECO:0000256" key="2">
    <source>
        <dbReference type="PROSITE-ProRule" id="PRU00047"/>
    </source>
</evidence>
<feature type="domain" description="CCHC-type" evidence="3">
    <location>
        <begin position="73"/>
        <end position="88"/>
    </location>
</feature>
<protein>
    <recommendedName>
        <fullName evidence="3">CCHC-type domain-containing protein</fullName>
    </recommendedName>
</protein>
<dbReference type="Proteomes" id="UP001221757">
    <property type="component" value="Unassembled WGS sequence"/>
</dbReference>
<dbReference type="GO" id="GO:0003676">
    <property type="term" value="F:nucleic acid binding"/>
    <property type="evidence" value="ECO:0007669"/>
    <property type="project" value="InterPro"/>
</dbReference>
<dbReference type="GO" id="GO:0006397">
    <property type="term" value="P:mRNA processing"/>
    <property type="evidence" value="ECO:0007669"/>
    <property type="project" value="UniProtKB-KW"/>
</dbReference>
<evidence type="ECO:0000256" key="1">
    <source>
        <dbReference type="ARBA" id="ARBA00022664"/>
    </source>
</evidence>
<accession>A0AAD7GST9</accession>
<feature type="non-terminal residue" evidence="4">
    <location>
        <position position="1"/>
    </location>
</feature>
<organism evidence="4 5">
    <name type="scientific">Mycena rosella</name>
    <name type="common">Pink bonnet</name>
    <name type="synonym">Agaricus rosellus</name>
    <dbReference type="NCBI Taxonomy" id="1033263"/>
    <lineage>
        <taxon>Eukaryota</taxon>
        <taxon>Fungi</taxon>
        <taxon>Dikarya</taxon>
        <taxon>Basidiomycota</taxon>
        <taxon>Agaricomycotina</taxon>
        <taxon>Agaricomycetes</taxon>
        <taxon>Agaricomycetidae</taxon>
        <taxon>Agaricales</taxon>
        <taxon>Marasmiineae</taxon>
        <taxon>Mycenaceae</taxon>
        <taxon>Mycena</taxon>
    </lineage>
</organism>
<dbReference type="InterPro" id="IPR001878">
    <property type="entry name" value="Znf_CCHC"/>
</dbReference>
<dbReference type="PROSITE" id="PS50158">
    <property type="entry name" value="ZF_CCHC"/>
    <property type="match status" value="1"/>
</dbReference>
<name>A0AAD7GST9_MYCRO</name>
<dbReference type="AlphaFoldDB" id="A0AAD7GST9"/>
<dbReference type="Pfam" id="PF00098">
    <property type="entry name" value="zf-CCHC"/>
    <property type="match status" value="1"/>
</dbReference>
<keyword evidence="2" id="KW-0862">Zinc</keyword>
<feature type="non-terminal residue" evidence="4">
    <location>
        <position position="88"/>
    </location>
</feature>
<evidence type="ECO:0000259" key="3">
    <source>
        <dbReference type="PROSITE" id="PS50158"/>
    </source>
</evidence>
<dbReference type="SUPFAM" id="SSF57756">
    <property type="entry name" value="Retrovirus zinc finger-like domains"/>
    <property type="match status" value="1"/>
</dbReference>
<dbReference type="InterPro" id="IPR036875">
    <property type="entry name" value="Znf_CCHC_sf"/>
</dbReference>
<evidence type="ECO:0000313" key="5">
    <source>
        <dbReference type="Proteomes" id="UP001221757"/>
    </source>
</evidence>
<dbReference type="SMART" id="SM00343">
    <property type="entry name" value="ZnF_C2HC"/>
    <property type="match status" value="1"/>
</dbReference>
<keyword evidence="2" id="KW-0863">Zinc-finger</keyword>
<dbReference type="GO" id="GO:0008270">
    <property type="term" value="F:zinc ion binding"/>
    <property type="evidence" value="ECO:0007669"/>
    <property type="project" value="UniProtKB-KW"/>
</dbReference>
<keyword evidence="2" id="KW-0479">Metal-binding</keyword>
<evidence type="ECO:0000313" key="4">
    <source>
        <dbReference type="EMBL" id="KAJ7704523.1"/>
    </source>
</evidence>
<proteinExistence type="predicted"/>
<comment type="caution">
    <text evidence="4">The sequence shown here is derived from an EMBL/GenBank/DDBJ whole genome shotgun (WGS) entry which is preliminary data.</text>
</comment>
<gene>
    <name evidence="4" type="ORF">B0H17DRAFT_838228</name>
</gene>
<dbReference type="Gene3D" id="4.10.60.10">
    <property type="entry name" value="Zinc finger, CCHC-type"/>
    <property type="match status" value="1"/>
</dbReference>
<sequence>SDAQIIATLLMSLPPAYDSLIVALDSHAEKDNLDFVIGRLLNEETRQESEFSAAYPETSALTVRVCDKSRITCFKCRKQGHYQFECPE</sequence>
<reference evidence="4" key="1">
    <citation type="submission" date="2023-03" db="EMBL/GenBank/DDBJ databases">
        <title>Massive genome expansion in bonnet fungi (Mycena s.s.) driven by repeated elements and novel gene families across ecological guilds.</title>
        <authorList>
            <consortium name="Lawrence Berkeley National Laboratory"/>
            <person name="Harder C.B."/>
            <person name="Miyauchi S."/>
            <person name="Viragh M."/>
            <person name="Kuo A."/>
            <person name="Thoen E."/>
            <person name="Andreopoulos B."/>
            <person name="Lu D."/>
            <person name="Skrede I."/>
            <person name="Drula E."/>
            <person name="Henrissat B."/>
            <person name="Morin E."/>
            <person name="Kohler A."/>
            <person name="Barry K."/>
            <person name="LaButti K."/>
            <person name="Morin E."/>
            <person name="Salamov A."/>
            <person name="Lipzen A."/>
            <person name="Mereny Z."/>
            <person name="Hegedus B."/>
            <person name="Baldrian P."/>
            <person name="Stursova M."/>
            <person name="Weitz H."/>
            <person name="Taylor A."/>
            <person name="Grigoriev I.V."/>
            <person name="Nagy L.G."/>
            <person name="Martin F."/>
            <person name="Kauserud H."/>
        </authorList>
    </citation>
    <scope>NUCLEOTIDE SEQUENCE</scope>
    <source>
        <strain evidence="4">CBHHK067</strain>
    </source>
</reference>
<dbReference type="EMBL" id="JARKIE010000010">
    <property type="protein sequence ID" value="KAJ7704523.1"/>
    <property type="molecule type" value="Genomic_DNA"/>
</dbReference>
<dbReference type="Pfam" id="PF14223">
    <property type="entry name" value="Retrotran_gag_2"/>
    <property type="match status" value="1"/>
</dbReference>
<keyword evidence="1" id="KW-0507">mRNA processing</keyword>